<evidence type="ECO:0000313" key="2">
    <source>
        <dbReference type="Proteomes" id="UP001500542"/>
    </source>
</evidence>
<gene>
    <name evidence="1" type="ORF">GCM10009554_78730</name>
</gene>
<dbReference type="RefSeq" id="WP_343982988.1">
    <property type="nucleotide sequence ID" value="NZ_BAAAHK010000022.1"/>
</dbReference>
<sequence>MVNITMKPNGVSVALPCAQIQGAALSSRLHVETVVVLANVFTPIKGGAVGDAKYGGQGSRAWSPPV</sequence>
<dbReference type="Proteomes" id="UP001500542">
    <property type="component" value="Unassembled WGS sequence"/>
</dbReference>
<evidence type="ECO:0000313" key="1">
    <source>
        <dbReference type="EMBL" id="GAA0961777.1"/>
    </source>
</evidence>
<protein>
    <submittedName>
        <fullName evidence="1">Uncharacterized protein</fullName>
    </submittedName>
</protein>
<name>A0ABN1RQL3_9ACTN</name>
<keyword evidence="2" id="KW-1185">Reference proteome</keyword>
<dbReference type="EMBL" id="BAAAHK010000022">
    <property type="protein sequence ID" value="GAA0961777.1"/>
    <property type="molecule type" value="Genomic_DNA"/>
</dbReference>
<organism evidence="1 2">
    <name type="scientific">Kribbella koreensis</name>
    <dbReference type="NCBI Taxonomy" id="57909"/>
    <lineage>
        <taxon>Bacteria</taxon>
        <taxon>Bacillati</taxon>
        <taxon>Actinomycetota</taxon>
        <taxon>Actinomycetes</taxon>
        <taxon>Propionibacteriales</taxon>
        <taxon>Kribbellaceae</taxon>
        <taxon>Kribbella</taxon>
    </lineage>
</organism>
<comment type="caution">
    <text evidence="1">The sequence shown here is derived from an EMBL/GenBank/DDBJ whole genome shotgun (WGS) entry which is preliminary data.</text>
</comment>
<proteinExistence type="predicted"/>
<accession>A0ABN1RQL3</accession>
<reference evidence="1 2" key="1">
    <citation type="journal article" date="2019" name="Int. J. Syst. Evol. Microbiol.">
        <title>The Global Catalogue of Microorganisms (GCM) 10K type strain sequencing project: providing services to taxonomists for standard genome sequencing and annotation.</title>
        <authorList>
            <consortium name="The Broad Institute Genomics Platform"/>
            <consortium name="The Broad Institute Genome Sequencing Center for Infectious Disease"/>
            <person name="Wu L."/>
            <person name="Ma J."/>
        </authorList>
    </citation>
    <scope>NUCLEOTIDE SEQUENCE [LARGE SCALE GENOMIC DNA]</scope>
    <source>
        <strain evidence="1 2">JCM 10977</strain>
    </source>
</reference>